<dbReference type="RefSeq" id="WP_006989247.1">
    <property type="nucleotide sequence ID" value="NZ_JH594606.1"/>
</dbReference>
<evidence type="ECO:0000256" key="2">
    <source>
        <dbReference type="ARBA" id="ARBA00013017"/>
    </source>
</evidence>
<dbReference type="InterPro" id="IPR000866">
    <property type="entry name" value="AhpC/TSA"/>
</dbReference>
<dbReference type="PANTHER" id="PTHR42801">
    <property type="entry name" value="THIOREDOXIN-DEPENDENT PEROXIDE REDUCTASE"/>
    <property type="match status" value="1"/>
</dbReference>
<evidence type="ECO:0000256" key="6">
    <source>
        <dbReference type="ARBA" id="ARBA00023157"/>
    </source>
</evidence>
<dbReference type="EC" id="1.11.1.24" evidence="2"/>
<evidence type="ECO:0000259" key="13">
    <source>
        <dbReference type="PROSITE" id="PS51352"/>
    </source>
</evidence>
<evidence type="ECO:0000256" key="9">
    <source>
        <dbReference type="ARBA" id="ARBA00038489"/>
    </source>
</evidence>
<dbReference type="OrthoDB" id="9809746at2"/>
<dbReference type="InterPro" id="IPR036249">
    <property type="entry name" value="Thioredoxin-like_sf"/>
</dbReference>
<feature type="domain" description="Thioredoxin" evidence="13">
    <location>
        <begin position="30"/>
        <end position="197"/>
    </location>
</feature>
<reference evidence="15" key="1">
    <citation type="journal article" date="2012" name="Stand. Genomic Sci.">
        <title>Genome sequence of the Antarctic rhodopsins-containing flavobacterium Gillisia limnaea type strain (R-8282(T)).</title>
        <authorList>
            <person name="Riedel T."/>
            <person name="Held B."/>
            <person name="Nolan M."/>
            <person name="Lucas S."/>
            <person name="Lapidus A."/>
            <person name="Tice H."/>
            <person name="Del Rio T.G."/>
            <person name="Cheng J.F."/>
            <person name="Han C."/>
            <person name="Tapia R."/>
            <person name="Goodwin L.A."/>
            <person name="Pitluck S."/>
            <person name="Liolios K."/>
            <person name="Mavromatis K."/>
            <person name="Pagani I."/>
            <person name="Ivanova N."/>
            <person name="Mikhailova N."/>
            <person name="Pati A."/>
            <person name="Chen A."/>
            <person name="Palaniappan K."/>
            <person name="Land M."/>
            <person name="Rohde M."/>
            <person name="Tindall B.J."/>
            <person name="Detter J.C."/>
            <person name="Goker M."/>
            <person name="Bristow J."/>
            <person name="Eisen J.A."/>
            <person name="Markowitz V."/>
            <person name="Hugenholtz P."/>
            <person name="Kyrpides N.C."/>
            <person name="Klenk H.P."/>
            <person name="Woyke T."/>
        </authorList>
    </citation>
    <scope>NUCLEOTIDE SEQUENCE [LARGE SCALE GENOMIC DNA]</scope>
    <source>
        <strain evidence="15">DSM 15749 / LMG 21470 / R-8282</strain>
    </source>
</reference>
<name>H2BW20_GILLR</name>
<evidence type="ECO:0000256" key="8">
    <source>
        <dbReference type="ARBA" id="ARBA00032824"/>
    </source>
</evidence>
<evidence type="ECO:0000256" key="5">
    <source>
        <dbReference type="ARBA" id="ARBA00023002"/>
    </source>
</evidence>
<dbReference type="AlphaFoldDB" id="H2BW20"/>
<keyword evidence="12" id="KW-0732">Signal</keyword>
<evidence type="ECO:0000256" key="4">
    <source>
        <dbReference type="ARBA" id="ARBA00022862"/>
    </source>
</evidence>
<dbReference type="InterPro" id="IPR013766">
    <property type="entry name" value="Thioredoxin_domain"/>
</dbReference>
<dbReference type="InterPro" id="IPR050924">
    <property type="entry name" value="Peroxiredoxin_BCP/PrxQ"/>
</dbReference>
<organism evidence="14 15">
    <name type="scientific">Gillisia limnaea (strain DSM 15749 / LMG 21470 / R-8282)</name>
    <dbReference type="NCBI Taxonomy" id="865937"/>
    <lineage>
        <taxon>Bacteria</taxon>
        <taxon>Pseudomonadati</taxon>
        <taxon>Bacteroidota</taxon>
        <taxon>Flavobacteriia</taxon>
        <taxon>Flavobacteriales</taxon>
        <taxon>Flavobacteriaceae</taxon>
        <taxon>Gillisia</taxon>
    </lineage>
</organism>
<evidence type="ECO:0000256" key="3">
    <source>
        <dbReference type="ARBA" id="ARBA00022559"/>
    </source>
</evidence>
<dbReference type="EMBL" id="JH594606">
    <property type="protein sequence ID" value="EHQ02937.1"/>
    <property type="molecule type" value="Genomic_DNA"/>
</dbReference>
<dbReference type="STRING" id="865937.Gilli_2307"/>
<evidence type="ECO:0000256" key="11">
    <source>
        <dbReference type="ARBA" id="ARBA00049091"/>
    </source>
</evidence>
<dbReference type="Gene3D" id="3.40.30.10">
    <property type="entry name" value="Glutaredoxin"/>
    <property type="match status" value="1"/>
</dbReference>
<dbReference type="GO" id="GO:0045454">
    <property type="term" value="P:cell redox homeostasis"/>
    <property type="evidence" value="ECO:0007669"/>
    <property type="project" value="TreeGrafter"/>
</dbReference>
<dbReference type="PROSITE" id="PS51352">
    <property type="entry name" value="THIOREDOXIN_2"/>
    <property type="match status" value="1"/>
</dbReference>
<protein>
    <recommendedName>
        <fullName evidence="2">thioredoxin-dependent peroxiredoxin</fullName>
        <ecNumber evidence="2">1.11.1.24</ecNumber>
    </recommendedName>
    <alternativeName>
        <fullName evidence="8">Thioredoxin peroxidase</fullName>
    </alternativeName>
    <alternativeName>
        <fullName evidence="10">Thioredoxin-dependent peroxiredoxin Bcp</fullName>
    </alternativeName>
</protein>
<evidence type="ECO:0000256" key="10">
    <source>
        <dbReference type="ARBA" id="ARBA00042639"/>
    </source>
</evidence>
<dbReference type="GO" id="GO:0034599">
    <property type="term" value="P:cellular response to oxidative stress"/>
    <property type="evidence" value="ECO:0007669"/>
    <property type="project" value="TreeGrafter"/>
</dbReference>
<gene>
    <name evidence="14" type="ORF">Gilli_2307</name>
</gene>
<keyword evidence="6" id="KW-1015">Disulfide bond</keyword>
<comment type="catalytic activity">
    <reaction evidence="11">
        <text>a hydroperoxide + [thioredoxin]-dithiol = an alcohol + [thioredoxin]-disulfide + H2O</text>
        <dbReference type="Rhea" id="RHEA:62620"/>
        <dbReference type="Rhea" id="RHEA-COMP:10698"/>
        <dbReference type="Rhea" id="RHEA-COMP:10700"/>
        <dbReference type="ChEBI" id="CHEBI:15377"/>
        <dbReference type="ChEBI" id="CHEBI:29950"/>
        <dbReference type="ChEBI" id="CHEBI:30879"/>
        <dbReference type="ChEBI" id="CHEBI:35924"/>
        <dbReference type="ChEBI" id="CHEBI:50058"/>
        <dbReference type="EC" id="1.11.1.24"/>
    </reaction>
</comment>
<dbReference type="HOGENOM" id="CLU_042529_5_1_10"/>
<keyword evidence="5" id="KW-0560">Oxidoreductase</keyword>
<evidence type="ECO:0000313" key="14">
    <source>
        <dbReference type="EMBL" id="EHQ02937.1"/>
    </source>
</evidence>
<dbReference type="GO" id="GO:0008379">
    <property type="term" value="F:thioredoxin peroxidase activity"/>
    <property type="evidence" value="ECO:0007669"/>
    <property type="project" value="TreeGrafter"/>
</dbReference>
<evidence type="ECO:0000313" key="15">
    <source>
        <dbReference type="Proteomes" id="UP000003844"/>
    </source>
</evidence>
<accession>H2BW20</accession>
<dbReference type="eggNOG" id="COG1225">
    <property type="taxonomic scope" value="Bacteria"/>
</dbReference>
<keyword evidence="7" id="KW-0676">Redox-active center</keyword>
<keyword evidence="3" id="KW-0575">Peroxidase</keyword>
<dbReference type="Pfam" id="PF00578">
    <property type="entry name" value="AhpC-TSA"/>
    <property type="match status" value="1"/>
</dbReference>
<evidence type="ECO:0000256" key="7">
    <source>
        <dbReference type="ARBA" id="ARBA00023284"/>
    </source>
</evidence>
<feature type="signal peptide" evidence="12">
    <location>
        <begin position="1"/>
        <end position="20"/>
    </location>
</feature>
<keyword evidence="4" id="KW-0049">Antioxidant</keyword>
<evidence type="ECO:0000256" key="1">
    <source>
        <dbReference type="ARBA" id="ARBA00003330"/>
    </source>
</evidence>
<comment type="function">
    <text evidence="1">Thiol-specific peroxidase that catalyzes the reduction of hydrogen peroxide and organic hydroperoxides to water and alcohols, respectively. Plays a role in cell protection against oxidative stress by detoxifying peroxides and as sensor of hydrogen peroxide-mediated signaling events.</text>
</comment>
<dbReference type="SUPFAM" id="SSF52833">
    <property type="entry name" value="Thioredoxin-like"/>
    <property type="match status" value="1"/>
</dbReference>
<proteinExistence type="inferred from homology"/>
<comment type="similarity">
    <text evidence="9">Belongs to the peroxiredoxin family. BCP/PrxQ subfamily.</text>
</comment>
<feature type="chain" id="PRO_5003560387" description="thioredoxin-dependent peroxiredoxin" evidence="12">
    <location>
        <begin position="21"/>
        <end position="198"/>
    </location>
</feature>
<dbReference type="CDD" id="cd02970">
    <property type="entry name" value="PRX_like2"/>
    <property type="match status" value="1"/>
</dbReference>
<dbReference type="GO" id="GO:0005737">
    <property type="term" value="C:cytoplasm"/>
    <property type="evidence" value="ECO:0007669"/>
    <property type="project" value="TreeGrafter"/>
</dbReference>
<dbReference type="Proteomes" id="UP000003844">
    <property type="component" value="Unassembled WGS sequence"/>
</dbReference>
<sequence>MKINYIILLLFISVSTFAQIAESAEEISPLLIGEKIPEIEITSAESRKISLGELVRNQPAILLFYRGGWCPFCNAHLAEVGEITAEIKALGYQIIAVSPDSPEQLKASLAEQDLDYELFSDADGTLTQAMGLAFKSPEKYGSMLGNVSGGKNTGFLPVPALFVLGTEGTILFEYISPNYKQRIAAPLLLEVLKHFSSK</sequence>
<evidence type="ECO:0000256" key="12">
    <source>
        <dbReference type="SAM" id="SignalP"/>
    </source>
</evidence>
<keyword evidence="15" id="KW-1185">Reference proteome</keyword>
<dbReference type="PANTHER" id="PTHR42801:SF7">
    <property type="entry name" value="SLL1159 PROTEIN"/>
    <property type="match status" value="1"/>
</dbReference>